<reference evidence="15 16" key="1">
    <citation type="submission" date="2019-07" db="EMBL/GenBank/DDBJ databases">
        <title>De Novo Assembly of kiwifruit Actinidia rufa.</title>
        <authorList>
            <person name="Sugita-Konishi S."/>
            <person name="Sato K."/>
            <person name="Mori E."/>
            <person name="Abe Y."/>
            <person name="Kisaki G."/>
            <person name="Hamano K."/>
            <person name="Suezawa K."/>
            <person name="Otani M."/>
            <person name="Fukuda T."/>
            <person name="Manabe T."/>
            <person name="Gomi K."/>
            <person name="Tabuchi M."/>
            <person name="Akimitsu K."/>
            <person name="Kataoka I."/>
        </authorList>
    </citation>
    <scope>NUCLEOTIDE SEQUENCE [LARGE SCALE GENOMIC DNA]</scope>
    <source>
        <strain evidence="16">cv. Fuchu</strain>
    </source>
</reference>
<name>A0A7J0H4U7_9ERIC</name>
<feature type="domain" description="Protein kinase" evidence="14">
    <location>
        <begin position="696"/>
        <end position="1049"/>
    </location>
</feature>
<evidence type="ECO:0000256" key="7">
    <source>
        <dbReference type="ARBA" id="ARBA00022741"/>
    </source>
</evidence>
<keyword evidence="16" id="KW-1185">Reference proteome</keyword>
<dbReference type="OrthoDB" id="4062651at2759"/>
<keyword evidence="10 13" id="KW-0472">Membrane</keyword>
<evidence type="ECO:0000256" key="6">
    <source>
        <dbReference type="ARBA" id="ARBA00022737"/>
    </source>
</evidence>
<sequence length="1055" mass="114394">MSSPLLNGAINHPHFPFHCFGLLVDHLFDDITVSGIGKRRVRCGCTFGAKKGNPERPFGKVLVSWDSKSLASDGCPDNWYGVSCSKGSVTSITLNDLGLVGDFDFPVIAGLKMLRNLSIPNNHFTGTTTVQVGSIGKLEQLKYLDLRSNGFTGDVMHLLSQLGSVGYVDLSCNQFIGSLDLGLSNSSFVSGIQYFNISHNSLDGAPFSHDGMPYFDSLRVFDASSNQFVGKVPSFNFIVSLQILRLGSNHLSGSLPEALLQESSMVLSELDLSLNQLEGSVGSITSVTLKNLNLSSNKLSGPLPAKLGHCAIVDLSNNLLSGNLSRIQNWGNYVEVIDLSSNSLTGTFPIQTSQFLRLTSFKVSNNSLEGVLPPVLGTYPEIKTIDFSLNQLNGFLLPSLFNSTRLTDLNLSYNNFTGPIPLQPFPNIPFVGSVQNLSLASLDLSHNSLTGLLPPEIGEFCSMAHLDLSNNHFEGGIPDILPDGLTMFNVSYNDLSGVVPENLRSFPDSSFHPGNSLLTFPSVPSSLTNVPNMSSRGHRSHMKSAMKAALIAGLVGGASIIMLVAIMICYRTHQQGSKSNSLKGDGERKGAQQEIPSRPAHHKNVDPSTSCSSPHDHTSSSQLGSAHQLKETSSVVQRPKDLGLPELIRKNDGFSSSMSLISANPDSLKVCSPDKLAGDLYLFDGSLVFTAEELSCAPAEVIGRSCHGTLYKAVLESGHVIVVKWLKEGIAKGKKEFAREAKKLGNINHPNLVSLQGYYWGPKEHEKLILSFYINAPCLAFYLHGALRQAAEELLMGGFGDEFKFDLVSWKKVCRPLEVEGLVIRRVIDCKFGVDIGVWKSKEGRHPYAVGVLKLGEETERRTLPPLSVGERFKVAVDVARCLNYLHNERAIPHGNLKSTNILIETPGLNALLTDYSLHRIMTPAGTADQVLNAGALGYRPPEFASTSKPWPSLKSDVYAFGIIMLELLTGRSSAEIVSGNLGVVDLTEWVTSLASKNRSIECFDKLILGAQNLDDMLQVALRCILPAPDRPDMKTVFEDLSSIVHEPATTGVEQ</sequence>
<dbReference type="Pfam" id="PF00560">
    <property type="entry name" value="LRR_1"/>
    <property type="match status" value="5"/>
</dbReference>
<evidence type="ECO:0000259" key="14">
    <source>
        <dbReference type="PROSITE" id="PS50011"/>
    </source>
</evidence>
<dbReference type="AlphaFoldDB" id="A0A7J0H4U7"/>
<keyword evidence="9 13" id="KW-1133">Transmembrane helix</keyword>
<dbReference type="PANTHER" id="PTHR48003:SF3">
    <property type="entry name" value="LEUCINE-RICH REPEAT PROTEIN KINASE FAMILY PROTEIN"/>
    <property type="match status" value="1"/>
</dbReference>
<dbReference type="GO" id="GO:0016020">
    <property type="term" value="C:membrane"/>
    <property type="evidence" value="ECO:0007669"/>
    <property type="project" value="UniProtKB-SubCell"/>
</dbReference>
<dbReference type="PROSITE" id="PS50011">
    <property type="entry name" value="PROTEIN_KINASE_DOM"/>
    <property type="match status" value="1"/>
</dbReference>
<evidence type="ECO:0000256" key="12">
    <source>
        <dbReference type="SAM" id="MobiDB-lite"/>
    </source>
</evidence>
<evidence type="ECO:0000256" key="3">
    <source>
        <dbReference type="ARBA" id="ARBA00022614"/>
    </source>
</evidence>
<keyword evidence="4 13" id="KW-0812">Transmembrane</keyword>
<organism evidence="15 16">
    <name type="scientific">Actinidia rufa</name>
    <dbReference type="NCBI Taxonomy" id="165716"/>
    <lineage>
        <taxon>Eukaryota</taxon>
        <taxon>Viridiplantae</taxon>
        <taxon>Streptophyta</taxon>
        <taxon>Embryophyta</taxon>
        <taxon>Tracheophyta</taxon>
        <taxon>Spermatophyta</taxon>
        <taxon>Magnoliopsida</taxon>
        <taxon>eudicotyledons</taxon>
        <taxon>Gunneridae</taxon>
        <taxon>Pentapetalae</taxon>
        <taxon>asterids</taxon>
        <taxon>Ericales</taxon>
        <taxon>Actinidiaceae</taxon>
        <taxon>Actinidia</taxon>
    </lineage>
</organism>
<dbReference type="InterPro" id="IPR001611">
    <property type="entry name" value="Leu-rich_rpt"/>
</dbReference>
<dbReference type="Gene3D" id="3.80.10.10">
    <property type="entry name" value="Ribonuclease Inhibitor"/>
    <property type="match status" value="4"/>
</dbReference>
<evidence type="ECO:0000256" key="4">
    <source>
        <dbReference type="ARBA" id="ARBA00022692"/>
    </source>
</evidence>
<dbReference type="SUPFAM" id="SSF52058">
    <property type="entry name" value="L domain-like"/>
    <property type="match status" value="3"/>
</dbReference>
<evidence type="ECO:0000256" key="2">
    <source>
        <dbReference type="ARBA" id="ARBA00022553"/>
    </source>
</evidence>
<gene>
    <name evidence="15" type="ORF">Acr_26g0013200</name>
</gene>
<evidence type="ECO:0000256" key="8">
    <source>
        <dbReference type="ARBA" id="ARBA00022840"/>
    </source>
</evidence>
<keyword evidence="11" id="KW-0675">Receptor</keyword>
<dbReference type="InterPro" id="IPR000719">
    <property type="entry name" value="Prot_kinase_dom"/>
</dbReference>
<dbReference type="InterPro" id="IPR011009">
    <property type="entry name" value="Kinase-like_dom_sf"/>
</dbReference>
<dbReference type="Gene3D" id="1.10.510.10">
    <property type="entry name" value="Transferase(Phosphotransferase) domain 1"/>
    <property type="match status" value="1"/>
</dbReference>
<evidence type="ECO:0000256" key="10">
    <source>
        <dbReference type="ARBA" id="ARBA00023136"/>
    </source>
</evidence>
<protein>
    <submittedName>
        <fullName evidence="15">Leucine-rich repeat protein kinase family protein</fullName>
    </submittedName>
</protein>
<dbReference type="InterPro" id="IPR032675">
    <property type="entry name" value="LRR_dom_sf"/>
</dbReference>
<evidence type="ECO:0000313" key="15">
    <source>
        <dbReference type="EMBL" id="GFZ18051.1"/>
    </source>
</evidence>
<dbReference type="FunFam" id="3.30.200.20:FF:000486">
    <property type="entry name" value="Leucine-rich repeat receptor-like protein kinase"/>
    <property type="match status" value="1"/>
</dbReference>
<dbReference type="Gene3D" id="3.30.200.20">
    <property type="entry name" value="Phosphorylase Kinase, domain 1"/>
    <property type="match status" value="1"/>
</dbReference>
<dbReference type="SUPFAM" id="SSF56112">
    <property type="entry name" value="Protein kinase-like (PK-like)"/>
    <property type="match status" value="1"/>
</dbReference>
<dbReference type="GO" id="GO:0004672">
    <property type="term" value="F:protein kinase activity"/>
    <property type="evidence" value="ECO:0007669"/>
    <property type="project" value="InterPro"/>
</dbReference>
<proteinExistence type="predicted"/>
<dbReference type="EMBL" id="BJWL01000026">
    <property type="protein sequence ID" value="GFZ18051.1"/>
    <property type="molecule type" value="Genomic_DNA"/>
</dbReference>
<comment type="subcellular location">
    <subcellularLocation>
        <location evidence="1">Membrane</location>
        <topology evidence="1">Single-pass membrane protein</topology>
    </subcellularLocation>
</comment>
<keyword evidence="5" id="KW-0732">Signal</keyword>
<dbReference type="Proteomes" id="UP000585474">
    <property type="component" value="Unassembled WGS sequence"/>
</dbReference>
<keyword evidence="15" id="KW-0418">Kinase</keyword>
<keyword evidence="6" id="KW-0677">Repeat</keyword>
<evidence type="ECO:0000256" key="13">
    <source>
        <dbReference type="SAM" id="Phobius"/>
    </source>
</evidence>
<keyword evidence="2" id="KW-0597">Phosphoprotein</keyword>
<keyword evidence="3" id="KW-0433">Leucine-rich repeat</keyword>
<evidence type="ECO:0000256" key="1">
    <source>
        <dbReference type="ARBA" id="ARBA00004167"/>
    </source>
</evidence>
<evidence type="ECO:0000313" key="16">
    <source>
        <dbReference type="Proteomes" id="UP000585474"/>
    </source>
</evidence>
<keyword evidence="7" id="KW-0547">Nucleotide-binding</keyword>
<feature type="transmembrane region" description="Helical" evidence="13">
    <location>
        <begin position="548"/>
        <end position="568"/>
    </location>
</feature>
<dbReference type="GO" id="GO:0005524">
    <property type="term" value="F:ATP binding"/>
    <property type="evidence" value="ECO:0007669"/>
    <property type="project" value="UniProtKB-KW"/>
</dbReference>
<evidence type="ECO:0000256" key="11">
    <source>
        <dbReference type="ARBA" id="ARBA00023170"/>
    </source>
</evidence>
<dbReference type="Pfam" id="PF07714">
    <property type="entry name" value="PK_Tyr_Ser-Thr"/>
    <property type="match status" value="1"/>
</dbReference>
<accession>A0A7J0H4U7</accession>
<evidence type="ECO:0000256" key="5">
    <source>
        <dbReference type="ARBA" id="ARBA00022729"/>
    </source>
</evidence>
<dbReference type="PANTHER" id="PTHR48003">
    <property type="entry name" value="OS07G0626500 PROTEIN"/>
    <property type="match status" value="1"/>
</dbReference>
<dbReference type="InterPro" id="IPR053059">
    <property type="entry name" value="Inactive_SerThr-Kinase_ABA"/>
</dbReference>
<evidence type="ECO:0000256" key="9">
    <source>
        <dbReference type="ARBA" id="ARBA00022989"/>
    </source>
</evidence>
<keyword evidence="15" id="KW-0808">Transferase</keyword>
<comment type="caution">
    <text evidence="15">The sequence shown here is derived from an EMBL/GenBank/DDBJ whole genome shotgun (WGS) entry which is preliminary data.</text>
</comment>
<feature type="region of interest" description="Disordered" evidence="12">
    <location>
        <begin position="576"/>
        <end position="642"/>
    </location>
</feature>
<keyword evidence="8" id="KW-0067">ATP-binding</keyword>
<dbReference type="InterPro" id="IPR001245">
    <property type="entry name" value="Ser-Thr/Tyr_kinase_cat_dom"/>
</dbReference>